<name>A0A699XTC7_TANCI</name>
<reference evidence="1" key="1">
    <citation type="journal article" date="2019" name="Sci. Rep.">
        <title>Draft genome of Tanacetum cinerariifolium, the natural source of mosquito coil.</title>
        <authorList>
            <person name="Yamashiro T."/>
            <person name="Shiraishi A."/>
            <person name="Satake H."/>
            <person name="Nakayama K."/>
        </authorList>
    </citation>
    <scope>NUCLEOTIDE SEQUENCE</scope>
</reference>
<feature type="non-terminal residue" evidence="1">
    <location>
        <position position="1"/>
    </location>
</feature>
<dbReference type="EMBL" id="BKCJ011862749">
    <property type="protein sequence ID" value="GFD59254.1"/>
    <property type="molecule type" value="Genomic_DNA"/>
</dbReference>
<organism evidence="1">
    <name type="scientific">Tanacetum cinerariifolium</name>
    <name type="common">Dalmatian daisy</name>
    <name type="synonym">Chrysanthemum cinerariifolium</name>
    <dbReference type="NCBI Taxonomy" id="118510"/>
    <lineage>
        <taxon>Eukaryota</taxon>
        <taxon>Viridiplantae</taxon>
        <taxon>Streptophyta</taxon>
        <taxon>Embryophyta</taxon>
        <taxon>Tracheophyta</taxon>
        <taxon>Spermatophyta</taxon>
        <taxon>Magnoliopsida</taxon>
        <taxon>eudicotyledons</taxon>
        <taxon>Gunneridae</taxon>
        <taxon>Pentapetalae</taxon>
        <taxon>asterids</taxon>
        <taxon>campanulids</taxon>
        <taxon>Asterales</taxon>
        <taxon>Asteraceae</taxon>
        <taxon>Asteroideae</taxon>
        <taxon>Anthemideae</taxon>
        <taxon>Anthemidinae</taxon>
        <taxon>Tanacetum</taxon>
    </lineage>
</organism>
<evidence type="ECO:0000313" key="1">
    <source>
        <dbReference type="EMBL" id="GFD59254.1"/>
    </source>
</evidence>
<protein>
    <submittedName>
        <fullName evidence="1">Uncharacterized protein</fullName>
    </submittedName>
</protein>
<accession>A0A699XTC7</accession>
<sequence length="54" mass="5689">RQRRGAGGRQPVGALGQDALAVVLDDDPDLRRCSAGVGRGACVAVSSRRWRDGQ</sequence>
<gene>
    <name evidence="1" type="ORF">Tci_931223</name>
</gene>
<comment type="caution">
    <text evidence="1">The sequence shown here is derived from an EMBL/GenBank/DDBJ whole genome shotgun (WGS) entry which is preliminary data.</text>
</comment>
<proteinExistence type="predicted"/>
<dbReference type="AlphaFoldDB" id="A0A699XTC7"/>